<dbReference type="PANTHER" id="PTHR30363:SF44">
    <property type="entry name" value="AGA OPERON TRANSCRIPTIONAL REPRESSOR-RELATED"/>
    <property type="match status" value="1"/>
</dbReference>
<keyword evidence="2" id="KW-0238">DNA-binding</keyword>
<dbReference type="SMART" id="SM00420">
    <property type="entry name" value="HTH_DEOR"/>
    <property type="match status" value="1"/>
</dbReference>
<dbReference type="SUPFAM" id="SSF100950">
    <property type="entry name" value="NagB/RpiA/CoA transferase-like"/>
    <property type="match status" value="1"/>
</dbReference>
<dbReference type="OrthoDB" id="9797223at2"/>
<dbReference type="InterPro" id="IPR036388">
    <property type="entry name" value="WH-like_DNA-bd_sf"/>
</dbReference>
<dbReference type="Gene3D" id="1.10.10.10">
    <property type="entry name" value="Winged helix-like DNA-binding domain superfamily/Winged helix DNA-binding domain"/>
    <property type="match status" value="1"/>
</dbReference>
<protein>
    <submittedName>
        <fullName evidence="5">DeoR family transcriptional regulator</fullName>
    </submittedName>
</protein>
<dbReference type="InterPro" id="IPR050313">
    <property type="entry name" value="Carb_Metab_HTH_regulators"/>
</dbReference>
<keyword evidence="1" id="KW-0805">Transcription regulation</keyword>
<dbReference type="Proteomes" id="UP000247978">
    <property type="component" value="Unassembled WGS sequence"/>
</dbReference>
<dbReference type="Pfam" id="PF00455">
    <property type="entry name" value="DeoRC"/>
    <property type="match status" value="1"/>
</dbReference>
<feature type="domain" description="HTH deoR-type" evidence="4">
    <location>
        <begin position="3"/>
        <end position="58"/>
    </location>
</feature>
<dbReference type="InterPro" id="IPR037171">
    <property type="entry name" value="NagB/RpiA_transferase-like"/>
</dbReference>
<evidence type="ECO:0000313" key="5">
    <source>
        <dbReference type="EMBL" id="PXW83382.1"/>
    </source>
</evidence>
<comment type="caution">
    <text evidence="5">The sequence shown here is derived from an EMBL/GenBank/DDBJ whole genome shotgun (WGS) entry which is preliminary data.</text>
</comment>
<dbReference type="InterPro" id="IPR036390">
    <property type="entry name" value="WH_DNA-bd_sf"/>
</dbReference>
<dbReference type="EMBL" id="QJJQ01000016">
    <property type="protein sequence ID" value="PXW83382.1"/>
    <property type="molecule type" value="Genomic_DNA"/>
</dbReference>
<reference evidence="5 6" key="1">
    <citation type="submission" date="2018-05" db="EMBL/GenBank/DDBJ databases">
        <title>Genomic Encyclopedia of Type Strains, Phase IV (KMG-IV): sequencing the most valuable type-strain genomes for metagenomic binning, comparative biology and taxonomic classification.</title>
        <authorList>
            <person name="Goeker M."/>
        </authorList>
    </citation>
    <scope>NUCLEOTIDE SEQUENCE [LARGE SCALE GENOMIC DNA]</scope>
    <source>
        <strain evidence="5 6">DSM 28556</strain>
    </source>
</reference>
<dbReference type="PROSITE" id="PS51000">
    <property type="entry name" value="HTH_DEOR_2"/>
    <property type="match status" value="1"/>
</dbReference>
<dbReference type="Pfam" id="PF08220">
    <property type="entry name" value="HTH_DeoR"/>
    <property type="match status" value="1"/>
</dbReference>
<dbReference type="SMART" id="SM01134">
    <property type="entry name" value="DeoRC"/>
    <property type="match status" value="1"/>
</dbReference>
<dbReference type="InterPro" id="IPR001034">
    <property type="entry name" value="DeoR_HTH"/>
</dbReference>
<dbReference type="RefSeq" id="WP_110396905.1">
    <property type="nucleotide sequence ID" value="NZ_JBHUHB010000001.1"/>
</dbReference>
<keyword evidence="3" id="KW-0804">Transcription</keyword>
<name>A0A2V3VNJ0_9BACI</name>
<keyword evidence="6" id="KW-1185">Reference proteome</keyword>
<proteinExistence type="predicted"/>
<gene>
    <name evidence="5" type="ORF">DFR56_11661</name>
</gene>
<evidence type="ECO:0000313" key="6">
    <source>
        <dbReference type="Proteomes" id="UP000247978"/>
    </source>
</evidence>
<dbReference type="AlphaFoldDB" id="A0A2V3VNJ0"/>
<accession>A0A2V3VNJ0</accession>
<dbReference type="PANTHER" id="PTHR30363">
    <property type="entry name" value="HTH-TYPE TRANSCRIPTIONAL REGULATOR SRLR-RELATED"/>
    <property type="match status" value="1"/>
</dbReference>
<dbReference type="Gene3D" id="3.40.50.1360">
    <property type="match status" value="1"/>
</dbReference>
<evidence type="ECO:0000256" key="1">
    <source>
        <dbReference type="ARBA" id="ARBA00023015"/>
    </source>
</evidence>
<dbReference type="GO" id="GO:0003700">
    <property type="term" value="F:DNA-binding transcription factor activity"/>
    <property type="evidence" value="ECO:0007669"/>
    <property type="project" value="InterPro"/>
</dbReference>
<organism evidence="5 6">
    <name type="scientific">Pseudogracilibacillus auburnensis</name>
    <dbReference type="NCBI Taxonomy" id="1494959"/>
    <lineage>
        <taxon>Bacteria</taxon>
        <taxon>Bacillati</taxon>
        <taxon>Bacillota</taxon>
        <taxon>Bacilli</taxon>
        <taxon>Bacillales</taxon>
        <taxon>Bacillaceae</taxon>
        <taxon>Pseudogracilibacillus</taxon>
    </lineage>
</organism>
<dbReference type="PRINTS" id="PR00037">
    <property type="entry name" value="HTHLACR"/>
</dbReference>
<dbReference type="InterPro" id="IPR018356">
    <property type="entry name" value="Tscrpt_reg_HTH_DeoR_CS"/>
</dbReference>
<evidence type="ECO:0000259" key="4">
    <source>
        <dbReference type="PROSITE" id="PS51000"/>
    </source>
</evidence>
<dbReference type="InterPro" id="IPR014036">
    <property type="entry name" value="DeoR-like_C"/>
</dbReference>
<evidence type="ECO:0000256" key="3">
    <source>
        <dbReference type="ARBA" id="ARBA00023163"/>
    </source>
</evidence>
<dbReference type="SUPFAM" id="SSF46785">
    <property type="entry name" value="Winged helix' DNA-binding domain"/>
    <property type="match status" value="1"/>
</dbReference>
<sequence length="255" mass="28635">MLAQERYRIILEMLEVSQIVKVPELCERFNVSIETVRRDLEFLEQEGKLKRVYGGAVLNRQSSAEPSYNTRSTRNAAEKAMIGKKTAELISDGETLMIDLGTTTLEVARYLKDKKNLTIITNCMTIAQELVDVSTFRVILPGGILRQNELALSGFISEQFMREFNVDKTIIGVGGITKDNGISDYHLEETRVRKIMIEKGKQIIAVADHSKFGIKALVNVCSIDEIDTIVTNDKLKSNIAQEYIEQGIKVIGYGK</sequence>
<dbReference type="GO" id="GO:0003677">
    <property type="term" value="F:DNA binding"/>
    <property type="evidence" value="ECO:0007669"/>
    <property type="project" value="UniProtKB-KW"/>
</dbReference>
<dbReference type="PROSITE" id="PS00894">
    <property type="entry name" value="HTH_DEOR_1"/>
    <property type="match status" value="1"/>
</dbReference>
<evidence type="ECO:0000256" key="2">
    <source>
        <dbReference type="ARBA" id="ARBA00023125"/>
    </source>
</evidence>